<proteinExistence type="predicted"/>
<reference evidence="5" key="1">
    <citation type="submission" date="2016-10" db="EMBL/GenBank/DDBJ databases">
        <authorList>
            <person name="Varghese N."/>
            <person name="Submissions S."/>
        </authorList>
    </citation>
    <scope>NUCLEOTIDE SEQUENCE [LARGE SCALE GENOMIC DNA]</scope>
    <source>
        <strain evidence="5">DSM 44945</strain>
    </source>
</reference>
<evidence type="ECO:0000313" key="5">
    <source>
        <dbReference type="Proteomes" id="UP000198661"/>
    </source>
</evidence>
<sequence length="398" mass="43964">MKKRKALIIGGGIAGPALALFLKRADIDAVVYETKPSPSRYAGLFLNVAPNGLDVLRTLGIDQPLTEKGFPFARMVMISGRGKRLGEVYNGSRGRHGIIIKRWLLQEAILEEAVRQGIRVEYGKKLEDIEFPAGGGVLARFADGTEAEGDFLAGCDGIHSRTRRIVFPEAPAPAYTGLLSCGGFAYNPSLSPTPGVQRMIFGKKAFFGYLVKPSGEIYWFSNLPHPEATTRGALGGLSNDARREMLLEWHAEDPEPVREIIRSTEGDIGMYPIYDVPFQPAWHRGPVVLIGDAAHATSPHAGQGASLALEDAIVLARCLRDLPDPAEALAAFERLRRPRAEKVVRYSRSIGNNKAVSNRILLWLRDATMPFFLKLFASPNAHDWLYSYRVDWEERVRA</sequence>
<evidence type="ECO:0000256" key="2">
    <source>
        <dbReference type="ARBA" id="ARBA00023033"/>
    </source>
</evidence>
<dbReference type="PANTHER" id="PTHR13789:SF309">
    <property type="entry name" value="PUTATIVE (AFU_ORTHOLOGUE AFUA_6G14510)-RELATED"/>
    <property type="match status" value="1"/>
</dbReference>
<keyword evidence="5" id="KW-1185">Reference proteome</keyword>
<dbReference type="InterPro" id="IPR036188">
    <property type="entry name" value="FAD/NAD-bd_sf"/>
</dbReference>
<dbReference type="PRINTS" id="PR00420">
    <property type="entry name" value="RNGMNOXGNASE"/>
</dbReference>
<dbReference type="SUPFAM" id="SSF51905">
    <property type="entry name" value="FAD/NAD(P)-binding domain"/>
    <property type="match status" value="1"/>
</dbReference>
<evidence type="ECO:0000256" key="1">
    <source>
        <dbReference type="ARBA" id="ARBA00023002"/>
    </source>
</evidence>
<organism evidence="4 5">
    <name type="scientific">Planifilum fulgidum</name>
    <dbReference type="NCBI Taxonomy" id="201973"/>
    <lineage>
        <taxon>Bacteria</taxon>
        <taxon>Bacillati</taxon>
        <taxon>Bacillota</taxon>
        <taxon>Bacilli</taxon>
        <taxon>Bacillales</taxon>
        <taxon>Thermoactinomycetaceae</taxon>
        <taxon>Planifilum</taxon>
    </lineage>
</organism>
<name>A0A1I2LSQ0_9BACL</name>
<dbReference type="InterPro" id="IPR002938">
    <property type="entry name" value="FAD-bd"/>
</dbReference>
<dbReference type="Gene3D" id="3.50.50.60">
    <property type="entry name" value="FAD/NAD(P)-binding domain"/>
    <property type="match status" value="1"/>
</dbReference>
<feature type="domain" description="FAD-binding" evidence="3">
    <location>
        <begin position="5"/>
        <end position="164"/>
    </location>
</feature>
<dbReference type="InterPro" id="IPR050493">
    <property type="entry name" value="FAD-dep_Monooxygenase_BioMet"/>
</dbReference>
<dbReference type="GO" id="GO:0004497">
    <property type="term" value="F:monooxygenase activity"/>
    <property type="evidence" value="ECO:0007669"/>
    <property type="project" value="UniProtKB-KW"/>
</dbReference>
<dbReference type="Proteomes" id="UP000198661">
    <property type="component" value="Unassembled WGS sequence"/>
</dbReference>
<dbReference type="EMBL" id="FOOK01000006">
    <property type="protein sequence ID" value="SFF82153.1"/>
    <property type="molecule type" value="Genomic_DNA"/>
</dbReference>
<accession>A0A1I2LSQ0</accession>
<keyword evidence="1" id="KW-0560">Oxidoreductase</keyword>
<keyword evidence="2" id="KW-0503">Monooxygenase</keyword>
<feature type="domain" description="FAD-binding" evidence="3">
    <location>
        <begin position="281"/>
        <end position="346"/>
    </location>
</feature>
<dbReference type="OrthoDB" id="9766816at2"/>
<dbReference type="RefSeq" id="WP_092036400.1">
    <property type="nucleotide sequence ID" value="NZ_FOOK01000006.1"/>
</dbReference>
<protein>
    <submittedName>
        <fullName evidence="4">2-polyprenyl-6-methoxyphenol hydroxylase</fullName>
    </submittedName>
</protein>
<dbReference type="AlphaFoldDB" id="A0A1I2LSQ0"/>
<gene>
    <name evidence="4" type="ORF">SAMN04488025_1067</name>
</gene>
<dbReference type="PANTHER" id="PTHR13789">
    <property type="entry name" value="MONOOXYGENASE"/>
    <property type="match status" value="1"/>
</dbReference>
<dbReference type="GO" id="GO:0071949">
    <property type="term" value="F:FAD binding"/>
    <property type="evidence" value="ECO:0007669"/>
    <property type="project" value="InterPro"/>
</dbReference>
<evidence type="ECO:0000259" key="3">
    <source>
        <dbReference type="Pfam" id="PF01494"/>
    </source>
</evidence>
<dbReference type="Pfam" id="PF01494">
    <property type="entry name" value="FAD_binding_3"/>
    <property type="match status" value="2"/>
</dbReference>
<dbReference type="STRING" id="201973.SAMN04488025_1067"/>
<evidence type="ECO:0000313" key="4">
    <source>
        <dbReference type="EMBL" id="SFF82153.1"/>
    </source>
</evidence>